<name>A0A6J5NB88_9CAUD</name>
<dbReference type="EMBL" id="LR796645">
    <property type="protein sequence ID" value="CAB4156017.1"/>
    <property type="molecule type" value="Genomic_DNA"/>
</dbReference>
<sequence>MVKIGKKIEISSIHFNLNDTVTFVWGEVGEDPVNVSTLIQERSKVYIDVLKNLIKEDIKRNEE</sequence>
<protein>
    <submittedName>
        <fullName evidence="1">Uncharacterized protein</fullName>
    </submittedName>
</protein>
<gene>
    <name evidence="1" type="ORF">UFOVP671_37</name>
</gene>
<reference evidence="1" key="1">
    <citation type="submission" date="2020-04" db="EMBL/GenBank/DDBJ databases">
        <authorList>
            <person name="Chiriac C."/>
            <person name="Salcher M."/>
            <person name="Ghai R."/>
            <person name="Kavagutti S V."/>
        </authorList>
    </citation>
    <scope>NUCLEOTIDE SEQUENCE</scope>
</reference>
<evidence type="ECO:0000313" key="1">
    <source>
        <dbReference type="EMBL" id="CAB4156017.1"/>
    </source>
</evidence>
<accession>A0A6J5NB88</accession>
<proteinExistence type="predicted"/>
<organism evidence="1">
    <name type="scientific">uncultured Caudovirales phage</name>
    <dbReference type="NCBI Taxonomy" id="2100421"/>
    <lineage>
        <taxon>Viruses</taxon>
        <taxon>Duplodnaviria</taxon>
        <taxon>Heunggongvirae</taxon>
        <taxon>Uroviricota</taxon>
        <taxon>Caudoviricetes</taxon>
        <taxon>Peduoviridae</taxon>
        <taxon>Maltschvirus</taxon>
        <taxon>Maltschvirus maltsch</taxon>
    </lineage>
</organism>